<feature type="domain" description="LptD C-terminal" evidence="4">
    <location>
        <begin position="338"/>
        <end position="703"/>
    </location>
</feature>
<comment type="similarity">
    <text evidence="2">Belongs to the LptD family.</text>
</comment>
<comment type="subcellular location">
    <subcellularLocation>
        <location evidence="2">Cell outer membrane</location>
    </subcellularLocation>
</comment>
<dbReference type="HAMAP" id="MF_01411">
    <property type="entry name" value="LPS_assembly_LptD"/>
    <property type="match status" value="1"/>
</dbReference>
<dbReference type="RefSeq" id="WP_150094912.1">
    <property type="nucleotide sequence ID" value="NZ_JBFUOH010000028.1"/>
</dbReference>
<evidence type="ECO:0000259" key="4">
    <source>
        <dbReference type="Pfam" id="PF04453"/>
    </source>
</evidence>
<comment type="caution">
    <text evidence="6">The sequence shown here is derived from an EMBL/GenBank/DDBJ whole genome shotgun (WGS) entry which is preliminary data.</text>
</comment>
<dbReference type="Proteomes" id="UP000322981">
    <property type="component" value="Unassembled WGS sequence"/>
</dbReference>
<dbReference type="Pfam" id="PF19838">
    <property type="entry name" value="LptD_2"/>
    <property type="match status" value="1"/>
</dbReference>
<dbReference type="OrthoDB" id="9760225at2"/>
<evidence type="ECO:0000313" key="7">
    <source>
        <dbReference type="Proteomes" id="UP000322981"/>
    </source>
</evidence>
<evidence type="ECO:0000256" key="3">
    <source>
        <dbReference type="SAM" id="MobiDB-lite"/>
    </source>
</evidence>
<evidence type="ECO:0000256" key="2">
    <source>
        <dbReference type="HAMAP-Rule" id="MF_01411"/>
    </source>
</evidence>
<feature type="domain" description="LPS-assembly protein LptD central" evidence="5">
    <location>
        <begin position="233"/>
        <end position="328"/>
    </location>
</feature>
<feature type="region of interest" description="Disordered" evidence="3">
    <location>
        <begin position="26"/>
        <end position="56"/>
    </location>
</feature>
<organism evidence="6 7">
    <name type="scientific">Thiohalocapsa marina</name>
    <dbReference type="NCBI Taxonomy" id="424902"/>
    <lineage>
        <taxon>Bacteria</taxon>
        <taxon>Pseudomonadati</taxon>
        <taxon>Pseudomonadota</taxon>
        <taxon>Gammaproteobacteria</taxon>
        <taxon>Chromatiales</taxon>
        <taxon>Chromatiaceae</taxon>
        <taxon>Thiohalocapsa</taxon>
    </lineage>
</organism>
<feature type="chain" id="PRO_5024517774" description="LPS-assembly protein LptD" evidence="2">
    <location>
        <begin position="24"/>
        <end position="786"/>
    </location>
</feature>
<dbReference type="Pfam" id="PF04453">
    <property type="entry name" value="LptD"/>
    <property type="match status" value="1"/>
</dbReference>
<dbReference type="GO" id="GO:0043165">
    <property type="term" value="P:Gram-negative-bacterium-type cell outer membrane assembly"/>
    <property type="evidence" value="ECO:0007669"/>
    <property type="project" value="UniProtKB-UniRule"/>
</dbReference>
<name>A0A5M8FAX2_9GAMM</name>
<keyword evidence="1 2" id="KW-0998">Cell outer membrane</keyword>
<dbReference type="PANTHER" id="PTHR30189:SF1">
    <property type="entry name" value="LPS-ASSEMBLY PROTEIN LPTD"/>
    <property type="match status" value="1"/>
</dbReference>
<dbReference type="InterPro" id="IPR050218">
    <property type="entry name" value="LptD"/>
</dbReference>
<sequence precursor="true">MRYLHRLIGLTGGGLLLCSAAMAADTPGQSAADNPAETPAGSPPDSLADSPPGPRWIEPDAGRLDLGLGWEFCGPRPSRLGPAPAPDLPTPTTPIDFEAGGISYLLDSEVIEATGGVNVARAGQRVEAYRARFDRINGDLATFGTTFLEYPGVRILGQDAQLNLASDTGRINDARYRFSGTTNLRGHADVAYVDNPQRSRYDNISYTSCPPGSNAWSLQAKELTLDQETGRGIARNARLRIRGVPVLYTPYLDFPIDDRRKSGFLVPSIGSSEKNGFELTTPYYWNIAPNMDATLSPRYMSRRGLMLGGEFRWLSRRDSGTVAAEFMPNDQLYDEGDTRGAFSINQQGRFFERWITNLDYSQVSDNEYLQDLGNTIDTTSNRRLLQSGSATYVGNGWSFLTRVEAYQTIDPGVAPEARPYGRLPQLLLTLSPRRFGPGLVGGAEVEYSHFDHNHRVYGERFAFSPNLSWPLRRSYGHLIPSVNLHLTEYALTDEAAGQPSDPGHAIPSFDIDGKLVFERQLDWLGQPALQTLEPRLYYLYTPYADQDDAPVFDSSELNFNFSNLFRSNRFTGRDRIGDANQITAALTSRTLLSSTGDELLRLSLGQIFYFADRRVQISGDTETSDRSPYTGELSARLSEQWAGRASFEWDPEKDEEQWQRRTLTLEYRHPNSGLLNLSYRADETAAEANRYEDTDLSFRLPFGARAEVVGRWLYSLRHDETMDAFAGVEFGECCWRVRVLGRKLKRQPDEDASSSVMVQFELAGLSTIGNPIGKFLEREIYGYQTD</sequence>
<accession>A0A5M8FAX2</accession>
<protein>
    <recommendedName>
        <fullName evidence="2">LPS-assembly protein LptD</fullName>
    </recommendedName>
</protein>
<proteinExistence type="inferred from homology"/>
<dbReference type="AlphaFoldDB" id="A0A5M8FAX2"/>
<evidence type="ECO:0000256" key="1">
    <source>
        <dbReference type="ARBA" id="ARBA00023237"/>
    </source>
</evidence>
<keyword evidence="2" id="KW-0732">Signal</keyword>
<keyword evidence="2" id="KW-0472">Membrane</keyword>
<dbReference type="InterPro" id="IPR045659">
    <property type="entry name" value="LptD_2"/>
</dbReference>
<evidence type="ECO:0000259" key="5">
    <source>
        <dbReference type="Pfam" id="PF19838"/>
    </source>
</evidence>
<dbReference type="EMBL" id="VWXX01000058">
    <property type="protein sequence ID" value="KAA6181877.1"/>
    <property type="molecule type" value="Genomic_DNA"/>
</dbReference>
<comment type="caution">
    <text evidence="2">Lacks conserved residue(s) required for the propagation of feature annotation.</text>
</comment>
<comment type="function">
    <text evidence="2">Together with LptE, is involved in the assembly of lipopolysaccharide (LPS) at the surface of the outer membrane.</text>
</comment>
<evidence type="ECO:0000313" key="6">
    <source>
        <dbReference type="EMBL" id="KAA6181877.1"/>
    </source>
</evidence>
<gene>
    <name evidence="2 6" type="primary">lptD</name>
    <name evidence="6" type="ORF">F2Q65_18695</name>
</gene>
<dbReference type="GO" id="GO:0009279">
    <property type="term" value="C:cell outer membrane"/>
    <property type="evidence" value="ECO:0007669"/>
    <property type="project" value="UniProtKB-SubCell"/>
</dbReference>
<dbReference type="GO" id="GO:0015920">
    <property type="term" value="P:lipopolysaccharide transport"/>
    <property type="evidence" value="ECO:0007669"/>
    <property type="project" value="InterPro"/>
</dbReference>
<dbReference type="InterPro" id="IPR020889">
    <property type="entry name" value="LipoPS_assembly_LptD"/>
</dbReference>
<dbReference type="InterPro" id="IPR007543">
    <property type="entry name" value="LptD_C"/>
</dbReference>
<dbReference type="GO" id="GO:1990351">
    <property type="term" value="C:transporter complex"/>
    <property type="evidence" value="ECO:0007669"/>
    <property type="project" value="TreeGrafter"/>
</dbReference>
<comment type="subunit">
    <text evidence="2">Component of the lipopolysaccharide transport and assembly complex. Interacts with LptE and LptA.</text>
</comment>
<dbReference type="PANTHER" id="PTHR30189">
    <property type="entry name" value="LPS-ASSEMBLY PROTEIN"/>
    <property type="match status" value="1"/>
</dbReference>
<reference evidence="6 7" key="1">
    <citation type="submission" date="2019-09" db="EMBL/GenBank/DDBJ databases">
        <title>Whole-genome sequence of the purple sulfur bacterium Thiohalocapsa marina DSM 19078.</title>
        <authorList>
            <person name="Kyndt J.A."/>
            <person name="Meyer T.E."/>
        </authorList>
    </citation>
    <scope>NUCLEOTIDE SEQUENCE [LARGE SCALE GENOMIC DNA]</scope>
    <source>
        <strain evidence="6 7">DSM 19078</strain>
    </source>
</reference>
<keyword evidence="7" id="KW-1185">Reference proteome</keyword>
<feature type="signal peptide" evidence="2">
    <location>
        <begin position="1"/>
        <end position="23"/>
    </location>
</feature>